<keyword evidence="2" id="KW-1185">Reference proteome</keyword>
<name>A0ABW0FJW1_9MICO</name>
<evidence type="ECO:0000313" key="1">
    <source>
        <dbReference type="EMBL" id="MFC5298424.1"/>
    </source>
</evidence>
<dbReference type="EMBL" id="JBHSLN010000063">
    <property type="protein sequence ID" value="MFC5298424.1"/>
    <property type="molecule type" value="Genomic_DNA"/>
</dbReference>
<dbReference type="RefSeq" id="WP_193115905.1">
    <property type="nucleotide sequence ID" value="NZ_BAAAIR010000005.1"/>
</dbReference>
<proteinExistence type="predicted"/>
<sequence>MALEFQRSTIAAVRAALPEHQVIEKPRTPAWLNRPGSTDCGDAWPLVRTIYRQLAAADLPEVMPPRERRSLDAVILGPDGHSRILEVDETQHFNEFRALTLQPYPASARTAFDRQDWIDRSRAKTRLEGGGFGARKPPLFPGQHGRHRQRAFRDALADLLPPLHGWEPTLRIHHGEAQSWIDDVDAPGRMRELLAEKLPREQNS</sequence>
<evidence type="ECO:0000313" key="2">
    <source>
        <dbReference type="Proteomes" id="UP001595937"/>
    </source>
</evidence>
<protein>
    <submittedName>
        <fullName evidence="1">Uncharacterized protein</fullName>
    </submittedName>
</protein>
<dbReference type="GeneID" id="303295701"/>
<comment type="caution">
    <text evidence="1">The sequence shown here is derived from an EMBL/GenBank/DDBJ whole genome shotgun (WGS) entry which is preliminary data.</text>
</comment>
<accession>A0ABW0FJW1</accession>
<organism evidence="1 2">
    <name type="scientific">Brachybacterium tyrofermentans</name>
    <dbReference type="NCBI Taxonomy" id="47848"/>
    <lineage>
        <taxon>Bacteria</taxon>
        <taxon>Bacillati</taxon>
        <taxon>Actinomycetota</taxon>
        <taxon>Actinomycetes</taxon>
        <taxon>Micrococcales</taxon>
        <taxon>Dermabacteraceae</taxon>
        <taxon>Brachybacterium</taxon>
    </lineage>
</organism>
<reference evidence="2" key="1">
    <citation type="journal article" date="2019" name="Int. J. Syst. Evol. Microbiol.">
        <title>The Global Catalogue of Microorganisms (GCM) 10K type strain sequencing project: providing services to taxonomists for standard genome sequencing and annotation.</title>
        <authorList>
            <consortium name="The Broad Institute Genomics Platform"/>
            <consortium name="The Broad Institute Genome Sequencing Center for Infectious Disease"/>
            <person name="Wu L."/>
            <person name="Ma J."/>
        </authorList>
    </citation>
    <scope>NUCLEOTIDE SEQUENCE [LARGE SCALE GENOMIC DNA]</scope>
    <source>
        <strain evidence="2">CGMCC 1.16455</strain>
    </source>
</reference>
<gene>
    <name evidence="1" type="ORF">ACFPK8_12970</name>
</gene>
<dbReference type="Proteomes" id="UP001595937">
    <property type="component" value="Unassembled WGS sequence"/>
</dbReference>